<proteinExistence type="predicted"/>
<evidence type="ECO:0000256" key="3">
    <source>
        <dbReference type="SAM" id="Phobius"/>
    </source>
</evidence>
<feature type="coiled-coil region" evidence="1">
    <location>
        <begin position="71"/>
        <end position="112"/>
    </location>
</feature>
<dbReference type="RefSeq" id="WP_017749867.1">
    <property type="nucleotide sequence ID" value="NZ_KQ976354.1"/>
</dbReference>
<dbReference type="AlphaFoldDB" id="A0A139X5C5"/>
<evidence type="ECO:0000313" key="5">
    <source>
        <dbReference type="Proteomes" id="UP000076925"/>
    </source>
</evidence>
<dbReference type="EMBL" id="ANNX02000031">
    <property type="protein sequence ID" value="KYC39898.1"/>
    <property type="molecule type" value="Genomic_DNA"/>
</dbReference>
<gene>
    <name evidence="4" type="ORF">WA1_28425</name>
</gene>
<feature type="transmembrane region" description="Helical" evidence="3">
    <location>
        <begin position="141"/>
        <end position="165"/>
    </location>
</feature>
<keyword evidence="1" id="KW-0175">Coiled coil</keyword>
<keyword evidence="3" id="KW-1133">Transmembrane helix</keyword>
<reference evidence="4 5" key="1">
    <citation type="journal article" date="2013" name="Genome Biol. Evol.">
        <title>Genomes of Stigonematalean cyanobacteria (subsection V) and the evolution of oxygenic photosynthesis from prokaryotes to plastids.</title>
        <authorList>
            <person name="Dagan T."/>
            <person name="Roettger M."/>
            <person name="Stucken K."/>
            <person name="Landan G."/>
            <person name="Koch R."/>
            <person name="Major P."/>
            <person name="Gould S.B."/>
            <person name="Goremykin V.V."/>
            <person name="Rippka R."/>
            <person name="Tandeau de Marsac N."/>
            <person name="Gugger M."/>
            <person name="Lockhart P.J."/>
            <person name="Allen J.F."/>
            <person name="Brune I."/>
            <person name="Maus I."/>
            <person name="Puhler A."/>
            <person name="Martin W.F."/>
        </authorList>
    </citation>
    <scope>NUCLEOTIDE SEQUENCE [LARGE SCALE GENOMIC DNA]</scope>
    <source>
        <strain evidence="4 5">PCC 7110</strain>
    </source>
</reference>
<keyword evidence="5" id="KW-1185">Reference proteome</keyword>
<feature type="region of interest" description="Disordered" evidence="2">
    <location>
        <begin position="181"/>
        <end position="215"/>
    </location>
</feature>
<evidence type="ECO:0000256" key="2">
    <source>
        <dbReference type="SAM" id="MobiDB-lite"/>
    </source>
</evidence>
<keyword evidence="3" id="KW-0472">Membrane</keyword>
<keyword evidence="3" id="KW-0812">Transmembrane</keyword>
<dbReference type="OrthoDB" id="529818at2"/>
<accession>A0A139X5C5</accession>
<organism evidence="4 5">
    <name type="scientific">Scytonema hofmannii PCC 7110</name>
    <dbReference type="NCBI Taxonomy" id="128403"/>
    <lineage>
        <taxon>Bacteria</taxon>
        <taxon>Bacillati</taxon>
        <taxon>Cyanobacteriota</taxon>
        <taxon>Cyanophyceae</taxon>
        <taxon>Nostocales</taxon>
        <taxon>Scytonemataceae</taxon>
        <taxon>Scytonema</taxon>
    </lineage>
</organism>
<protein>
    <submittedName>
        <fullName evidence="4">Heterocyst differentiation related protein</fullName>
    </submittedName>
</protein>
<feature type="compositionally biased region" description="Basic and acidic residues" evidence="2">
    <location>
        <begin position="201"/>
        <end position="215"/>
    </location>
</feature>
<comment type="caution">
    <text evidence="4">The sequence shown here is derived from an EMBL/GenBank/DDBJ whole genome shotgun (WGS) entry which is preliminary data.</text>
</comment>
<sequence>MSESMAFIGGVAVAGLAALLLLKGSATPIQSGFTITPQMPTTVVAPPAVMPPTAAYPNQTYPNPAPISSNTEELRVQMERMKLETAQLQKENVDLKQQNQQLQGQIQHTLAQWSAQQQNQVQAAQQAALQQSQNPWWSSGIVWAVGGMALTVGGGVVVAGINALFSQKPRPTRTVQVIHPYNGPTPPLAPVRRPEFLPPRSDVRRVETHDYDDTY</sequence>
<dbReference type="Proteomes" id="UP000076925">
    <property type="component" value="Unassembled WGS sequence"/>
</dbReference>
<evidence type="ECO:0000256" key="1">
    <source>
        <dbReference type="SAM" id="Coils"/>
    </source>
</evidence>
<name>A0A139X5C5_9CYAN</name>
<evidence type="ECO:0000313" key="4">
    <source>
        <dbReference type="EMBL" id="KYC39898.1"/>
    </source>
</evidence>